<reference evidence="1 2" key="1">
    <citation type="submission" date="2024-02" db="EMBL/GenBank/DDBJ databases">
        <title>Complete genome sequence of Pelagibacterium nitratireducens ZH15.</title>
        <authorList>
            <person name="Zhao L.H."/>
        </authorList>
    </citation>
    <scope>NUCLEOTIDE SEQUENCE [LARGE SCALE GENOMIC DNA]</scope>
    <source>
        <strain evidence="1 2">ZH15</strain>
    </source>
</reference>
<dbReference type="RefSeq" id="WP_338608568.1">
    <property type="nucleotide sequence ID" value="NZ_CP146275.1"/>
</dbReference>
<evidence type="ECO:0000313" key="2">
    <source>
        <dbReference type="Proteomes" id="UP001369958"/>
    </source>
</evidence>
<sequence>MNTFIRITASGIFALTLSSCTESSELDAAVNKIKNIADFQYEHIGAKWSQSFNVENGCEVSLILEVVEINDLEIFNSAMVNRYDEKTTLNFDAKQENIGSIIIETVSNYPGLEDVKMVVIEGVTSESLAATGTIEMVEIEPGFCQKWYDVDSVRCIEERNGGKTVPIHVRPSEAIRSDADIIEAFQSLISACQE</sequence>
<protein>
    <recommendedName>
        <fullName evidence="3">Lipoprotein</fullName>
    </recommendedName>
</protein>
<dbReference type="PROSITE" id="PS51257">
    <property type="entry name" value="PROKAR_LIPOPROTEIN"/>
    <property type="match status" value="1"/>
</dbReference>
<accession>A0ABZ2I6J9</accession>
<dbReference type="Proteomes" id="UP001369958">
    <property type="component" value="Chromosome"/>
</dbReference>
<keyword evidence="2" id="KW-1185">Reference proteome</keyword>
<dbReference type="EMBL" id="CP146275">
    <property type="protein sequence ID" value="WWT33145.1"/>
    <property type="molecule type" value="Genomic_DNA"/>
</dbReference>
<organism evidence="1 2">
    <name type="scientific">Pelagibacterium nitratireducens</name>
    <dbReference type="NCBI Taxonomy" id="1046114"/>
    <lineage>
        <taxon>Bacteria</taxon>
        <taxon>Pseudomonadati</taxon>
        <taxon>Pseudomonadota</taxon>
        <taxon>Alphaproteobacteria</taxon>
        <taxon>Hyphomicrobiales</taxon>
        <taxon>Devosiaceae</taxon>
        <taxon>Pelagibacterium</taxon>
    </lineage>
</organism>
<evidence type="ECO:0008006" key="3">
    <source>
        <dbReference type="Google" id="ProtNLM"/>
    </source>
</evidence>
<name>A0ABZ2I6J9_9HYPH</name>
<proteinExistence type="predicted"/>
<gene>
    <name evidence="1" type="ORF">V6617_01320</name>
</gene>
<evidence type="ECO:0000313" key="1">
    <source>
        <dbReference type="EMBL" id="WWT33145.1"/>
    </source>
</evidence>